<evidence type="ECO:0000313" key="6">
    <source>
        <dbReference type="Proteomes" id="UP000240883"/>
    </source>
</evidence>
<dbReference type="CDD" id="cd08249">
    <property type="entry name" value="enoyl_reductase_like"/>
    <property type="match status" value="1"/>
</dbReference>
<dbReference type="InterPro" id="IPR013154">
    <property type="entry name" value="ADH-like_N"/>
</dbReference>
<dbReference type="OrthoDB" id="3233595at2759"/>
<dbReference type="InterPro" id="IPR036291">
    <property type="entry name" value="NAD(P)-bd_dom_sf"/>
</dbReference>
<evidence type="ECO:0000256" key="1">
    <source>
        <dbReference type="ARBA" id="ARBA00008072"/>
    </source>
</evidence>
<reference evidence="5 6" key="1">
    <citation type="journal article" date="2018" name="Front. Microbiol.">
        <title>Genome-Wide Analysis of Corynespora cassiicola Leaf Fall Disease Putative Effectors.</title>
        <authorList>
            <person name="Lopez D."/>
            <person name="Ribeiro S."/>
            <person name="Label P."/>
            <person name="Fumanal B."/>
            <person name="Venisse J.S."/>
            <person name="Kohler A."/>
            <person name="de Oliveira R.R."/>
            <person name="Labutti K."/>
            <person name="Lipzen A."/>
            <person name="Lail K."/>
            <person name="Bauer D."/>
            <person name="Ohm R.A."/>
            <person name="Barry K.W."/>
            <person name="Spatafora J."/>
            <person name="Grigoriev I.V."/>
            <person name="Martin F.M."/>
            <person name="Pujade-Renaud V."/>
        </authorList>
    </citation>
    <scope>NUCLEOTIDE SEQUENCE [LARGE SCALE GENOMIC DNA]</scope>
    <source>
        <strain evidence="5 6">Philippines</strain>
    </source>
</reference>
<dbReference type="InterPro" id="IPR047122">
    <property type="entry name" value="Trans-enoyl_RdTase-like"/>
</dbReference>
<dbReference type="GO" id="GO:0016651">
    <property type="term" value="F:oxidoreductase activity, acting on NAD(P)H"/>
    <property type="evidence" value="ECO:0007669"/>
    <property type="project" value="InterPro"/>
</dbReference>
<dbReference type="Gene3D" id="3.90.180.10">
    <property type="entry name" value="Medium-chain alcohol dehydrogenases, catalytic domain"/>
    <property type="match status" value="1"/>
</dbReference>
<dbReference type="SUPFAM" id="SSF50129">
    <property type="entry name" value="GroES-like"/>
    <property type="match status" value="1"/>
</dbReference>
<organism evidence="5 6">
    <name type="scientific">Corynespora cassiicola Philippines</name>
    <dbReference type="NCBI Taxonomy" id="1448308"/>
    <lineage>
        <taxon>Eukaryota</taxon>
        <taxon>Fungi</taxon>
        <taxon>Dikarya</taxon>
        <taxon>Ascomycota</taxon>
        <taxon>Pezizomycotina</taxon>
        <taxon>Dothideomycetes</taxon>
        <taxon>Pleosporomycetidae</taxon>
        <taxon>Pleosporales</taxon>
        <taxon>Corynesporascaceae</taxon>
        <taxon>Corynespora</taxon>
    </lineage>
</organism>
<evidence type="ECO:0000259" key="4">
    <source>
        <dbReference type="SMART" id="SM00829"/>
    </source>
</evidence>
<dbReference type="PANTHER" id="PTHR45348">
    <property type="entry name" value="HYPOTHETICAL OXIDOREDUCTASE (EUROFUNG)"/>
    <property type="match status" value="1"/>
</dbReference>
<evidence type="ECO:0000256" key="3">
    <source>
        <dbReference type="ARBA" id="ARBA00023002"/>
    </source>
</evidence>
<comment type="subunit">
    <text evidence="2">Monomer.</text>
</comment>
<dbReference type="AlphaFoldDB" id="A0A2T2NHD1"/>
<name>A0A2T2NHD1_CORCC</name>
<comment type="similarity">
    <text evidence="1">Belongs to the zinc-containing alcohol dehydrogenase family.</text>
</comment>
<dbReference type="Proteomes" id="UP000240883">
    <property type="component" value="Unassembled WGS sequence"/>
</dbReference>
<dbReference type="SMART" id="SM00829">
    <property type="entry name" value="PKS_ER"/>
    <property type="match status" value="1"/>
</dbReference>
<dbReference type="PANTHER" id="PTHR45348:SF5">
    <property type="entry name" value="OXIDOREDUCTASE, PUTATIVE (AFU_ORTHOLOGUE AFUA_8G01420)-RELATED"/>
    <property type="match status" value="1"/>
</dbReference>
<dbReference type="STRING" id="1448308.A0A2T2NHD1"/>
<keyword evidence="3" id="KW-0560">Oxidoreductase</keyword>
<sequence>MPIQAIVQPSIEAVEFIDTPIPTPKPHEVVIKVATAASNPKDWKLTIWQNLPHNSGDDLAGTVHSVGASVQDFKPGDRVFAYHKPLAENGAYAEYAVAPAYATAHLPESVSFEEGATVPTGAFTAAVGLFISLGIPAPFLLSSEAAPTGKKPILIYGVTSAVGSFAAKFARLAGLGPIIGVAGNAGDFAKGIVDHVVDYREGEDAVVASVEAFLEKEGLGKKVPIVFDAISSGGSFEATARFIDAQGKVTTTMPPAMFAREKEAFSYPEGVAFTWTQASVIFNQYTDFAHVFSRYIGRLLADGRLKGHPFEILPGGLKSVVAGLQNLQSGKASAVKYVYRIEETGKVDLGLFEAKKA</sequence>
<evidence type="ECO:0000313" key="5">
    <source>
        <dbReference type="EMBL" id="PSN64837.1"/>
    </source>
</evidence>
<dbReference type="EMBL" id="KZ678137">
    <property type="protein sequence ID" value="PSN64837.1"/>
    <property type="molecule type" value="Genomic_DNA"/>
</dbReference>
<dbReference type="InterPro" id="IPR011032">
    <property type="entry name" value="GroES-like_sf"/>
</dbReference>
<keyword evidence="6" id="KW-1185">Reference proteome</keyword>
<protein>
    <submittedName>
        <fullName evidence="5">GroES-like protein</fullName>
    </submittedName>
</protein>
<proteinExistence type="inferred from homology"/>
<feature type="domain" description="Enoyl reductase (ER)" evidence="4">
    <location>
        <begin position="9"/>
        <end position="335"/>
    </location>
</feature>
<evidence type="ECO:0000256" key="2">
    <source>
        <dbReference type="ARBA" id="ARBA00011245"/>
    </source>
</evidence>
<dbReference type="Pfam" id="PF08240">
    <property type="entry name" value="ADH_N"/>
    <property type="match status" value="1"/>
</dbReference>
<dbReference type="Gene3D" id="3.40.50.720">
    <property type="entry name" value="NAD(P)-binding Rossmann-like Domain"/>
    <property type="match status" value="1"/>
</dbReference>
<accession>A0A2T2NHD1</accession>
<gene>
    <name evidence="5" type="ORF">BS50DRAFT_555007</name>
</gene>
<dbReference type="SUPFAM" id="SSF51735">
    <property type="entry name" value="NAD(P)-binding Rossmann-fold domains"/>
    <property type="match status" value="1"/>
</dbReference>
<dbReference type="InterPro" id="IPR020843">
    <property type="entry name" value="ER"/>
</dbReference>